<dbReference type="GO" id="GO:0000428">
    <property type="term" value="C:DNA-directed RNA polymerase complex"/>
    <property type="evidence" value="ECO:0007669"/>
    <property type="project" value="UniProtKB-KW"/>
</dbReference>
<evidence type="ECO:0000256" key="6">
    <source>
        <dbReference type="ARBA" id="ARBA00048552"/>
    </source>
</evidence>
<proteinExistence type="predicted"/>
<name>A0A075HF95_9EURY</name>
<evidence type="ECO:0000313" key="9">
    <source>
        <dbReference type="EMBL" id="AIF13037.1"/>
    </source>
</evidence>
<dbReference type="PANTHER" id="PTHR19376:SF32">
    <property type="entry name" value="DNA-DIRECTED RNA POLYMERASE III SUBUNIT RPC1"/>
    <property type="match status" value="1"/>
</dbReference>
<keyword evidence="3 9" id="KW-0808">Transferase</keyword>
<dbReference type="AlphaFoldDB" id="A0A075HF95"/>
<dbReference type="GO" id="GO:0003677">
    <property type="term" value="F:DNA binding"/>
    <property type="evidence" value="ECO:0007669"/>
    <property type="project" value="InterPro"/>
</dbReference>
<dbReference type="PANTHER" id="PTHR19376">
    <property type="entry name" value="DNA-DIRECTED RNA POLYMERASE"/>
    <property type="match status" value="1"/>
</dbReference>
<gene>
    <name evidence="9" type="primary">rpoA2</name>
</gene>
<dbReference type="EC" id="2.7.7.6" evidence="1"/>
<dbReference type="GO" id="GO:0006351">
    <property type="term" value="P:DNA-templated transcription"/>
    <property type="evidence" value="ECO:0007669"/>
    <property type="project" value="InterPro"/>
</dbReference>
<dbReference type="InterPro" id="IPR045867">
    <property type="entry name" value="DNA-dir_RpoC_beta_prime"/>
</dbReference>
<evidence type="ECO:0000259" key="8">
    <source>
        <dbReference type="Pfam" id="PF04998"/>
    </source>
</evidence>
<comment type="catalytic activity">
    <reaction evidence="6">
        <text>RNA(n) + a ribonucleoside 5'-triphosphate = RNA(n+1) + diphosphate</text>
        <dbReference type="Rhea" id="RHEA:21248"/>
        <dbReference type="Rhea" id="RHEA-COMP:14527"/>
        <dbReference type="Rhea" id="RHEA-COMP:17342"/>
        <dbReference type="ChEBI" id="CHEBI:33019"/>
        <dbReference type="ChEBI" id="CHEBI:61557"/>
        <dbReference type="ChEBI" id="CHEBI:140395"/>
        <dbReference type="EC" id="2.7.7.6"/>
    </reaction>
</comment>
<keyword evidence="4 9" id="KW-0548">Nucleotidyltransferase</keyword>
<organism evidence="9">
    <name type="scientific">uncultured marine group II/III euryarchaeote KM3_59_C08</name>
    <dbReference type="NCBI Taxonomy" id="1456467"/>
    <lineage>
        <taxon>Archaea</taxon>
        <taxon>Methanobacteriati</taxon>
        <taxon>Methanobacteriota</taxon>
        <taxon>environmental samples</taxon>
    </lineage>
</organism>
<evidence type="ECO:0000256" key="7">
    <source>
        <dbReference type="SAM" id="MobiDB-lite"/>
    </source>
</evidence>
<dbReference type="EMBL" id="KF900962">
    <property type="protein sequence ID" value="AIF13037.1"/>
    <property type="molecule type" value="Genomic_DNA"/>
</dbReference>
<dbReference type="GO" id="GO:0003899">
    <property type="term" value="F:DNA-directed RNA polymerase activity"/>
    <property type="evidence" value="ECO:0007669"/>
    <property type="project" value="UniProtKB-EC"/>
</dbReference>
<sequence length="357" mass="39299">MVVKSATKKKLMDLGVAEEYSHKLADDRKWDDVKILTSGQIAQICGIDSGTAQEIFKVMEASAKPSRASASAEKTIVRRRAVSRRRKKKALPLQDYDEEAKMRQILRDIDTDDAIYQLLRDASIEMDLSITPRILGDLVGGLHSRGISAKELGPSGAEKVLNSSQNFLASARADPHEAVGITTAQSIGEPGTQMTMRTFHYAGVATVNVTQGLPRVIEIVDARKVPKTPTMLIYLEELNSKGKPLNTNEKAVRKIAAGLEMTTTPDIARINVEVTQRHITLNLINKNMRIKGMTGAEVRDKLSRALRLFIQADDDDRPKVLTIIPGVTKEEDADPKALASDPPPTRHCSSSRRKSRS</sequence>
<keyword evidence="5" id="KW-0804">Transcription</keyword>
<protein>
    <recommendedName>
        <fullName evidence="1">DNA-directed RNA polymerase</fullName>
        <ecNumber evidence="1">2.7.7.6</ecNumber>
    </recommendedName>
</protein>
<evidence type="ECO:0000256" key="4">
    <source>
        <dbReference type="ARBA" id="ARBA00022695"/>
    </source>
</evidence>
<evidence type="ECO:0000256" key="3">
    <source>
        <dbReference type="ARBA" id="ARBA00022679"/>
    </source>
</evidence>
<accession>A0A075HF95</accession>
<feature type="domain" description="RNA polymerase Rpb1" evidence="8">
    <location>
        <begin position="74"/>
        <end position="279"/>
    </location>
</feature>
<dbReference type="Pfam" id="PF04998">
    <property type="entry name" value="RNA_pol_Rpb1_5"/>
    <property type="match status" value="1"/>
</dbReference>
<keyword evidence="2 9" id="KW-0240">DNA-directed RNA polymerase</keyword>
<dbReference type="SUPFAM" id="SSF64484">
    <property type="entry name" value="beta and beta-prime subunits of DNA dependent RNA-polymerase"/>
    <property type="match status" value="1"/>
</dbReference>
<evidence type="ECO:0000256" key="5">
    <source>
        <dbReference type="ARBA" id="ARBA00023163"/>
    </source>
</evidence>
<reference evidence="9" key="1">
    <citation type="journal article" date="2014" name="Genome Biol. Evol.">
        <title>Pangenome evidence for extensive interdomain horizontal transfer affecting lineage core and shell genes in uncultured planktonic thaumarchaeota and euryarchaeota.</title>
        <authorList>
            <person name="Deschamps P."/>
            <person name="Zivanovic Y."/>
            <person name="Moreira D."/>
            <person name="Rodriguez-Valera F."/>
            <person name="Lopez-Garcia P."/>
        </authorList>
    </citation>
    <scope>NUCLEOTIDE SEQUENCE</scope>
</reference>
<feature type="region of interest" description="Disordered" evidence="7">
    <location>
        <begin position="325"/>
        <end position="357"/>
    </location>
</feature>
<evidence type="ECO:0000256" key="2">
    <source>
        <dbReference type="ARBA" id="ARBA00022478"/>
    </source>
</evidence>
<dbReference type="InterPro" id="IPR007081">
    <property type="entry name" value="RNA_pol_Rpb1_5"/>
</dbReference>
<evidence type="ECO:0000256" key="1">
    <source>
        <dbReference type="ARBA" id="ARBA00012418"/>
    </source>
</evidence>